<keyword evidence="4" id="KW-0028">Amino-acid biosynthesis</keyword>
<evidence type="ECO:0000313" key="11">
    <source>
        <dbReference type="Proteomes" id="UP000075714"/>
    </source>
</evidence>
<dbReference type="GO" id="GO:0005737">
    <property type="term" value="C:cytoplasm"/>
    <property type="evidence" value="ECO:0007669"/>
    <property type="project" value="InterPro"/>
</dbReference>
<dbReference type="SUPFAM" id="SSF53850">
    <property type="entry name" value="Periplasmic binding protein-like II"/>
    <property type="match status" value="1"/>
</dbReference>
<dbReference type="InterPro" id="IPR013820">
    <property type="entry name" value="ATP_PRibTrfase_cat"/>
</dbReference>
<evidence type="ECO:0000256" key="1">
    <source>
        <dbReference type="ARBA" id="ARBA00000915"/>
    </source>
</evidence>
<dbReference type="InterPro" id="IPR013115">
    <property type="entry name" value="HisG_C"/>
</dbReference>
<dbReference type="InterPro" id="IPR015867">
    <property type="entry name" value="N-reg_PII/ATP_PRibTrfase_C"/>
</dbReference>
<evidence type="ECO:0000259" key="9">
    <source>
        <dbReference type="Pfam" id="PF08029"/>
    </source>
</evidence>
<evidence type="ECO:0000256" key="7">
    <source>
        <dbReference type="ARBA" id="ARBA00023102"/>
    </source>
</evidence>
<reference evidence="11" key="1">
    <citation type="journal article" date="2016" name="Nat. Commun.">
        <title>The Gonium pectorale genome demonstrates co-option of cell cycle regulation during the evolution of multicellularity.</title>
        <authorList>
            <person name="Hanschen E.R."/>
            <person name="Marriage T.N."/>
            <person name="Ferris P.J."/>
            <person name="Hamaji T."/>
            <person name="Toyoda A."/>
            <person name="Fujiyama A."/>
            <person name="Neme R."/>
            <person name="Noguchi H."/>
            <person name="Minakuchi Y."/>
            <person name="Suzuki M."/>
            <person name="Kawai-Toyooka H."/>
            <person name="Smith D.R."/>
            <person name="Sparks H."/>
            <person name="Anderson J."/>
            <person name="Bakaric R."/>
            <person name="Luria V."/>
            <person name="Karger A."/>
            <person name="Kirschner M.W."/>
            <person name="Durand P.M."/>
            <person name="Michod R.E."/>
            <person name="Nozaki H."/>
            <person name="Olson B.J."/>
        </authorList>
    </citation>
    <scope>NUCLEOTIDE SEQUENCE [LARGE SCALE GENOMIC DNA]</scope>
    <source>
        <strain evidence="11">NIES-2863</strain>
    </source>
</reference>
<dbReference type="Pfam" id="PF01634">
    <property type="entry name" value="HisG"/>
    <property type="match status" value="1"/>
</dbReference>
<dbReference type="EMBL" id="LSYV01000021">
    <property type="protein sequence ID" value="KXZ49552.1"/>
    <property type="molecule type" value="Genomic_DNA"/>
</dbReference>
<dbReference type="AlphaFoldDB" id="A0A150GIA0"/>
<keyword evidence="6" id="KW-0808">Transferase</keyword>
<dbReference type="Proteomes" id="UP000075714">
    <property type="component" value="Unassembled WGS sequence"/>
</dbReference>
<proteinExistence type="predicted"/>
<keyword evidence="5" id="KW-0328">Glycosyltransferase</keyword>
<dbReference type="PANTHER" id="PTHR21403">
    <property type="entry name" value="ATP PHOSPHORIBOSYLTRANSFERASE ATP-PRTASE"/>
    <property type="match status" value="1"/>
</dbReference>
<sequence length="186" mass="20314">MQVSTGVTLRENNLREIDGGNILESQGILVANRRSLLERPGLLEIVHELIERFDGHLKAEQFYSVIANMRGESPEEVAERLLQAPGLQGLQGPTIANVYNRGPDGATAQHHLYAATICVRKKQLYAAVKALQKLGGSGVLVQPMTYIFDEEPERWTKLLHTLGLNPADFNFSGARNGAANGNGKAN</sequence>
<dbReference type="OrthoDB" id="2574at2759"/>
<dbReference type="InterPro" id="IPR011322">
    <property type="entry name" value="N-reg_PII-like_a/b"/>
</dbReference>
<dbReference type="STRING" id="33097.A0A150GIA0"/>
<feature type="domain" description="ATP phosphoribosyltransferase catalytic" evidence="8">
    <location>
        <begin position="3"/>
        <end position="53"/>
    </location>
</feature>
<evidence type="ECO:0000256" key="4">
    <source>
        <dbReference type="ARBA" id="ARBA00022605"/>
    </source>
</evidence>
<gene>
    <name evidence="10" type="ORF">GPECTOR_20g406</name>
</gene>
<dbReference type="PANTHER" id="PTHR21403:SF8">
    <property type="entry name" value="ATP PHOSPHORIBOSYLTRANSFERASE"/>
    <property type="match status" value="1"/>
</dbReference>
<name>A0A150GIA0_GONPE</name>
<dbReference type="GO" id="GO:0000287">
    <property type="term" value="F:magnesium ion binding"/>
    <property type="evidence" value="ECO:0007669"/>
    <property type="project" value="InterPro"/>
</dbReference>
<dbReference type="Pfam" id="PF08029">
    <property type="entry name" value="HisG_C"/>
    <property type="match status" value="1"/>
</dbReference>
<evidence type="ECO:0000313" key="10">
    <source>
        <dbReference type="EMBL" id="KXZ49552.1"/>
    </source>
</evidence>
<dbReference type="InterPro" id="IPR001348">
    <property type="entry name" value="ATP_PRibTrfase_HisG"/>
</dbReference>
<evidence type="ECO:0000256" key="3">
    <source>
        <dbReference type="ARBA" id="ARBA00011946"/>
    </source>
</evidence>
<dbReference type="GO" id="GO:0000105">
    <property type="term" value="P:L-histidine biosynthetic process"/>
    <property type="evidence" value="ECO:0007669"/>
    <property type="project" value="UniProtKB-UniPathway"/>
</dbReference>
<evidence type="ECO:0000256" key="6">
    <source>
        <dbReference type="ARBA" id="ARBA00022679"/>
    </source>
</evidence>
<feature type="domain" description="Histidine biosynthesis HisG C-terminal" evidence="9">
    <location>
        <begin position="59"/>
        <end position="145"/>
    </location>
</feature>
<comment type="catalytic activity">
    <reaction evidence="1">
        <text>1-(5-phospho-beta-D-ribosyl)-ATP + diphosphate = 5-phospho-alpha-D-ribose 1-diphosphate + ATP</text>
        <dbReference type="Rhea" id="RHEA:18473"/>
        <dbReference type="ChEBI" id="CHEBI:30616"/>
        <dbReference type="ChEBI" id="CHEBI:33019"/>
        <dbReference type="ChEBI" id="CHEBI:58017"/>
        <dbReference type="ChEBI" id="CHEBI:73183"/>
        <dbReference type="EC" id="2.4.2.17"/>
    </reaction>
</comment>
<evidence type="ECO:0000256" key="2">
    <source>
        <dbReference type="ARBA" id="ARBA00004667"/>
    </source>
</evidence>
<comment type="caution">
    <text evidence="10">The sequence shown here is derived from an EMBL/GenBank/DDBJ whole genome shotgun (WGS) entry which is preliminary data.</text>
</comment>
<dbReference type="EC" id="2.4.2.17" evidence="3"/>
<comment type="pathway">
    <text evidence="2">Amino-acid biosynthesis; L-histidine biosynthesis; L-histidine from 5-phospho-alpha-D-ribose 1-diphosphate: step 1/9.</text>
</comment>
<evidence type="ECO:0000256" key="5">
    <source>
        <dbReference type="ARBA" id="ARBA00022676"/>
    </source>
</evidence>
<dbReference type="GO" id="GO:0003879">
    <property type="term" value="F:ATP phosphoribosyltransferase activity"/>
    <property type="evidence" value="ECO:0007669"/>
    <property type="project" value="UniProtKB-EC"/>
</dbReference>
<keyword evidence="11" id="KW-1185">Reference proteome</keyword>
<keyword evidence="7" id="KW-0368">Histidine biosynthesis</keyword>
<protein>
    <recommendedName>
        <fullName evidence="3">ATP phosphoribosyltransferase</fullName>
        <ecNumber evidence="3">2.4.2.17</ecNumber>
    </recommendedName>
</protein>
<evidence type="ECO:0000259" key="8">
    <source>
        <dbReference type="Pfam" id="PF01634"/>
    </source>
</evidence>
<dbReference type="SUPFAM" id="SSF54913">
    <property type="entry name" value="GlnB-like"/>
    <property type="match status" value="1"/>
</dbReference>
<accession>A0A150GIA0</accession>
<dbReference type="UniPathway" id="UPA00031">
    <property type="reaction ID" value="UER00006"/>
</dbReference>
<dbReference type="NCBIfam" id="TIGR03455">
    <property type="entry name" value="HisG_C-term"/>
    <property type="match status" value="1"/>
</dbReference>
<dbReference type="Gene3D" id="3.30.70.120">
    <property type="match status" value="1"/>
</dbReference>
<organism evidence="10 11">
    <name type="scientific">Gonium pectorale</name>
    <name type="common">Green alga</name>
    <dbReference type="NCBI Taxonomy" id="33097"/>
    <lineage>
        <taxon>Eukaryota</taxon>
        <taxon>Viridiplantae</taxon>
        <taxon>Chlorophyta</taxon>
        <taxon>core chlorophytes</taxon>
        <taxon>Chlorophyceae</taxon>
        <taxon>CS clade</taxon>
        <taxon>Chlamydomonadales</taxon>
        <taxon>Volvocaceae</taxon>
        <taxon>Gonium</taxon>
    </lineage>
</organism>